<sequence>MPNRVPDVFQSIISFPGFEDRSFEELRIMDYLFAYSTTGARPAPCLENTRLPGTEAERASHGLSPPIFTPTLIAPQMEAEHLLSQFTNPSQAQFLVDHPMADETASPERLTIRIPSVLERQQSLPFSNSQPAPEKRPLPPLDFVVNDVSTKYFDSQCSGRTIRKMPVRRRPVTVMPAT</sequence>
<evidence type="ECO:0000313" key="1">
    <source>
        <dbReference type="EMBL" id="KZT22493.1"/>
    </source>
</evidence>
<gene>
    <name evidence="1" type="ORF">NEOLEDRAFT_1243890</name>
</gene>
<organism evidence="1 2">
    <name type="scientific">Neolentinus lepideus HHB14362 ss-1</name>
    <dbReference type="NCBI Taxonomy" id="1314782"/>
    <lineage>
        <taxon>Eukaryota</taxon>
        <taxon>Fungi</taxon>
        <taxon>Dikarya</taxon>
        <taxon>Basidiomycota</taxon>
        <taxon>Agaricomycotina</taxon>
        <taxon>Agaricomycetes</taxon>
        <taxon>Gloeophyllales</taxon>
        <taxon>Gloeophyllaceae</taxon>
        <taxon>Neolentinus</taxon>
    </lineage>
</organism>
<dbReference type="Proteomes" id="UP000076761">
    <property type="component" value="Unassembled WGS sequence"/>
</dbReference>
<protein>
    <submittedName>
        <fullName evidence="1">Uncharacterized protein</fullName>
    </submittedName>
</protein>
<keyword evidence="2" id="KW-1185">Reference proteome</keyword>
<reference evidence="1 2" key="1">
    <citation type="journal article" date="2016" name="Mol. Biol. Evol.">
        <title>Comparative Genomics of Early-Diverging Mushroom-Forming Fungi Provides Insights into the Origins of Lignocellulose Decay Capabilities.</title>
        <authorList>
            <person name="Nagy L.G."/>
            <person name="Riley R."/>
            <person name="Tritt A."/>
            <person name="Adam C."/>
            <person name="Daum C."/>
            <person name="Floudas D."/>
            <person name="Sun H."/>
            <person name="Yadav J.S."/>
            <person name="Pangilinan J."/>
            <person name="Larsson K.H."/>
            <person name="Matsuura K."/>
            <person name="Barry K."/>
            <person name="Labutti K."/>
            <person name="Kuo R."/>
            <person name="Ohm R.A."/>
            <person name="Bhattacharya S.S."/>
            <person name="Shirouzu T."/>
            <person name="Yoshinaga Y."/>
            <person name="Martin F.M."/>
            <person name="Grigoriev I.V."/>
            <person name="Hibbett D.S."/>
        </authorList>
    </citation>
    <scope>NUCLEOTIDE SEQUENCE [LARGE SCALE GENOMIC DNA]</scope>
    <source>
        <strain evidence="1 2">HHB14362 ss-1</strain>
    </source>
</reference>
<dbReference type="InParanoid" id="A0A165QJ12"/>
<accession>A0A165QJ12</accession>
<dbReference type="EMBL" id="KV425595">
    <property type="protein sequence ID" value="KZT22493.1"/>
    <property type="molecule type" value="Genomic_DNA"/>
</dbReference>
<evidence type="ECO:0000313" key="2">
    <source>
        <dbReference type="Proteomes" id="UP000076761"/>
    </source>
</evidence>
<dbReference type="OrthoDB" id="3234974at2759"/>
<name>A0A165QJ12_9AGAM</name>
<dbReference type="AlphaFoldDB" id="A0A165QJ12"/>
<proteinExistence type="predicted"/>